<protein>
    <submittedName>
        <fullName evidence="2">Uncharacterized protein</fullName>
    </submittedName>
</protein>
<evidence type="ECO:0000313" key="3">
    <source>
        <dbReference type="Proteomes" id="UP000320333"/>
    </source>
</evidence>
<dbReference type="AlphaFoldDB" id="A0A507FN59"/>
<organism evidence="2 3">
    <name type="scientific">Chytriomyces confervae</name>
    <dbReference type="NCBI Taxonomy" id="246404"/>
    <lineage>
        <taxon>Eukaryota</taxon>
        <taxon>Fungi</taxon>
        <taxon>Fungi incertae sedis</taxon>
        <taxon>Chytridiomycota</taxon>
        <taxon>Chytridiomycota incertae sedis</taxon>
        <taxon>Chytridiomycetes</taxon>
        <taxon>Chytridiales</taxon>
        <taxon>Chytriomycetaceae</taxon>
        <taxon>Chytriomyces</taxon>
    </lineage>
</organism>
<accession>A0A507FN59</accession>
<dbReference type="EMBL" id="QEAP01000034">
    <property type="protein sequence ID" value="TPX76888.1"/>
    <property type="molecule type" value="Genomic_DNA"/>
</dbReference>
<keyword evidence="1" id="KW-1133">Transmembrane helix</keyword>
<gene>
    <name evidence="2" type="ORF">CcCBS67573_g01850</name>
</gene>
<keyword evidence="1" id="KW-0472">Membrane</keyword>
<keyword evidence="3" id="KW-1185">Reference proteome</keyword>
<comment type="caution">
    <text evidence="2">The sequence shown here is derived from an EMBL/GenBank/DDBJ whole genome shotgun (WGS) entry which is preliminary data.</text>
</comment>
<proteinExistence type="predicted"/>
<feature type="transmembrane region" description="Helical" evidence="1">
    <location>
        <begin position="221"/>
        <end position="243"/>
    </location>
</feature>
<name>A0A507FN59_9FUNG</name>
<sequence length="258" mass="27864">MAENAMDGALLSASSTDVTSAACQNLQCGAESIQRGSIVGSNKFWQSEEGICFTSSCIHGPINLLLLAQTLRAPDSGSNRVQILWPERYLIHKFLIGYASLGQTFNQGDAYFQVLLNPFSTHPSDATARTLCTSQNYANAQMTRIDSCVVAAESEAVYGIRFTWGLSPTNPGMNGSCQMNVQEIIIQAEKAFEPPSPPPPVLKESPAVVSESVEGQGTVSAGGIVGLVLLSAVVLFLVTIFSIRQYNLRKRRRLGRLF</sequence>
<dbReference type="OrthoDB" id="2152338at2759"/>
<reference evidence="2 3" key="1">
    <citation type="journal article" date="2019" name="Sci. Rep.">
        <title>Comparative genomics of chytrid fungi reveal insights into the obligate biotrophic and pathogenic lifestyle of Synchytrium endobioticum.</title>
        <authorList>
            <person name="van de Vossenberg B.T.L.H."/>
            <person name="Warris S."/>
            <person name="Nguyen H.D.T."/>
            <person name="van Gent-Pelzer M.P.E."/>
            <person name="Joly D.L."/>
            <person name="van de Geest H.C."/>
            <person name="Bonants P.J.M."/>
            <person name="Smith D.S."/>
            <person name="Levesque C.A."/>
            <person name="van der Lee T.A.J."/>
        </authorList>
    </citation>
    <scope>NUCLEOTIDE SEQUENCE [LARGE SCALE GENOMIC DNA]</scope>
    <source>
        <strain evidence="2 3">CBS 675.73</strain>
    </source>
</reference>
<dbReference type="Proteomes" id="UP000320333">
    <property type="component" value="Unassembled WGS sequence"/>
</dbReference>
<keyword evidence="1" id="KW-0812">Transmembrane</keyword>
<evidence type="ECO:0000313" key="2">
    <source>
        <dbReference type="EMBL" id="TPX76888.1"/>
    </source>
</evidence>
<evidence type="ECO:0000256" key="1">
    <source>
        <dbReference type="SAM" id="Phobius"/>
    </source>
</evidence>